<keyword evidence="2" id="KW-1185">Reference proteome</keyword>
<gene>
    <name evidence="1" type="ORF">LCI18_007358</name>
</gene>
<organism evidence="1 2">
    <name type="scientific">Fusarium solani subsp. cucurbitae</name>
    <name type="common">Neocosmosporum cucurbitae</name>
    <dbReference type="NCBI Taxonomy" id="2747967"/>
    <lineage>
        <taxon>Eukaryota</taxon>
        <taxon>Fungi</taxon>
        <taxon>Dikarya</taxon>
        <taxon>Ascomycota</taxon>
        <taxon>Pezizomycotina</taxon>
        <taxon>Sordariomycetes</taxon>
        <taxon>Hypocreomycetidae</taxon>
        <taxon>Hypocreales</taxon>
        <taxon>Nectriaceae</taxon>
        <taxon>Fusarium</taxon>
        <taxon>Fusarium solani species complex</taxon>
    </lineage>
</organism>
<accession>A0ACD3Z8L7</accession>
<evidence type="ECO:0000313" key="1">
    <source>
        <dbReference type="EMBL" id="UPK96423.1"/>
    </source>
</evidence>
<dbReference type="EMBL" id="CP090035">
    <property type="protein sequence ID" value="UPK96423.1"/>
    <property type="molecule type" value="Genomic_DNA"/>
</dbReference>
<reference evidence="1" key="1">
    <citation type="submission" date="2021-11" db="EMBL/GenBank/DDBJ databases">
        <title>Fusarium solani-melongenae Genome sequencing and assembly.</title>
        <authorList>
            <person name="Xie S."/>
            <person name="Huang L."/>
            <person name="Zhang X."/>
        </authorList>
    </citation>
    <scope>NUCLEOTIDE SEQUENCE</scope>
    <source>
        <strain evidence="1">CRI 24-3</strain>
    </source>
</reference>
<protein>
    <submittedName>
        <fullName evidence="1">Uncharacterized protein</fullName>
    </submittedName>
</protein>
<dbReference type="Proteomes" id="UP000830768">
    <property type="component" value="Chromosome 6"/>
</dbReference>
<proteinExistence type="predicted"/>
<name>A0ACD3Z8L7_FUSSC</name>
<evidence type="ECO:0000313" key="2">
    <source>
        <dbReference type="Proteomes" id="UP000830768"/>
    </source>
</evidence>
<sequence>MHRGRWLTFPQSPFVSSLPVIVRSRKALNGQYWRVDAQLGGFLTGQRGRLRSTLLQLWSTPPHGKDSTTSFWSQNRSLPFPPSSVLKQNAMAGR</sequence>